<dbReference type="SUPFAM" id="SSF53335">
    <property type="entry name" value="S-adenosyl-L-methionine-dependent methyltransferases"/>
    <property type="match status" value="1"/>
</dbReference>
<keyword evidence="4 7" id="KW-0808">Transferase</keyword>
<dbReference type="InterPro" id="IPR003358">
    <property type="entry name" value="tRNA_(Gua-N-7)_MeTrfase_Trmb"/>
</dbReference>
<dbReference type="GO" id="GO:0043527">
    <property type="term" value="C:tRNA methyltransferase complex"/>
    <property type="evidence" value="ECO:0007669"/>
    <property type="project" value="TreeGrafter"/>
</dbReference>
<comment type="function">
    <text evidence="2 7">Catalyzes the formation of N(7)-methylguanine at position 46 (m7G46) in tRNA.</text>
</comment>
<dbReference type="GO" id="GO:0008176">
    <property type="term" value="F:tRNA (guanine(46)-N7)-methyltransferase activity"/>
    <property type="evidence" value="ECO:0007669"/>
    <property type="project" value="UniProtKB-UniRule"/>
</dbReference>
<evidence type="ECO:0000256" key="1">
    <source>
        <dbReference type="ARBA" id="ARBA00000142"/>
    </source>
</evidence>
<organism evidence="8 9">
    <name type="scientific">Brunnivagina elsteri CCALA 953</name>
    <dbReference type="NCBI Taxonomy" id="987040"/>
    <lineage>
        <taxon>Bacteria</taxon>
        <taxon>Bacillati</taxon>
        <taxon>Cyanobacteriota</taxon>
        <taxon>Cyanophyceae</taxon>
        <taxon>Nostocales</taxon>
        <taxon>Calotrichaceae</taxon>
        <taxon>Brunnivagina</taxon>
    </lineage>
</organism>
<evidence type="ECO:0000256" key="2">
    <source>
        <dbReference type="ARBA" id="ARBA00003015"/>
    </source>
</evidence>
<comment type="pathway">
    <text evidence="7">tRNA modification; N(7)-methylguanine-tRNA biosynthesis.</text>
</comment>
<keyword evidence="6 7" id="KW-0819">tRNA processing</keyword>
<evidence type="ECO:0000313" key="9">
    <source>
        <dbReference type="Proteomes" id="UP000218238"/>
    </source>
</evidence>
<dbReference type="OrthoDB" id="9802090at2"/>
<dbReference type="EC" id="2.1.1.33" evidence="7"/>
<dbReference type="CDD" id="cd02440">
    <property type="entry name" value="AdoMet_MTases"/>
    <property type="match status" value="1"/>
</dbReference>
<accession>A0A2A2THN9</accession>
<dbReference type="PANTHER" id="PTHR23417:SF21">
    <property type="entry name" value="TRNA (GUANINE-N(7)-)-METHYLTRANSFERASE"/>
    <property type="match status" value="1"/>
</dbReference>
<dbReference type="PROSITE" id="PS51625">
    <property type="entry name" value="SAM_MT_TRMB"/>
    <property type="match status" value="1"/>
</dbReference>
<protein>
    <recommendedName>
        <fullName evidence="7">tRNA (guanine-N(7)-)-methyltransferase</fullName>
        <ecNumber evidence="7">2.1.1.33</ecNumber>
    </recommendedName>
    <alternativeName>
        <fullName evidence="7">tRNA (guanine(46)-N(7))-methyltransferase</fullName>
    </alternativeName>
    <alternativeName>
        <fullName evidence="7">tRNA(m7G46)-methyltransferase</fullName>
    </alternativeName>
</protein>
<feature type="binding site" evidence="7">
    <location>
        <position position="154"/>
    </location>
    <ligand>
        <name>substrate</name>
    </ligand>
</feature>
<keyword evidence="9" id="KW-1185">Reference proteome</keyword>
<dbReference type="EMBL" id="NTFS01000157">
    <property type="protein sequence ID" value="PAX53260.1"/>
    <property type="molecule type" value="Genomic_DNA"/>
</dbReference>
<evidence type="ECO:0000256" key="7">
    <source>
        <dbReference type="HAMAP-Rule" id="MF_01057"/>
    </source>
</evidence>
<feature type="binding site" evidence="7">
    <location>
        <position position="40"/>
    </location>
    <ligand>
        <name>S-adenosyl-L-methionine</name>
        <dbReference type="ChEBI" id="CHEBI:59789"/>
    </ligand>
</feature>
<feature type="binding site" evidence="7">
    <location>
        <position position="65"/>
    </location>
    <ligand>
        <name>S-adenosyl-L-methionine</name>
        <dbReference type="ChEBI" id="CHEBI:59789"/>
    </ligand>
</feature>
<evidence type="ECO:0000313" key="8">
    <source>
        <dbReference type="EMBL" id="PAX53260.1"/>
    </source>
</evidence>
<feature type="binding site" evidence="7">
    <location>
        <position position="92"/>
    </location>
    <ligand>
        <name>S-adenosyl-L-methionine</name>
        <dbReference type="ChEBI" id="CHEBI:59789"/>
    </ligand>
</feature>
<dbReference type="AlphaFoldDB" id="A0A2A2THN9"/>
<comment type="catalytic activity">
    <reaction evidence="1 7">
        <text>guanosine(46) in tRNA + S-adenosyl-L-methionine = N(7)-methylguanosine(46) in tRNA + S-adenosyl-L-homocysteine</text>
        <dbReference type="Rhea" id="RHEA:42708"/>
        <dbReference type="Rhea" id="RHEA-COMP:10188"/>
        <dbReference type="Rhea" id="RHEA-COMP:10189"/>
        <dbReference type="ChEBI" id="CHEBI:57856"/>
        <dbReference type="ChEBI" id="CHEBI:59789"/>
        <dbReference type="ChEBI" id="CHEBI:74269"/>
        <dbReference type="ChEBI" id="CHEBI:74480"/>
        <dbReference type="EC" id="2.1.1.33"/>
    </reaction>
</comment>
<comment type="caution">
    <text evidence="7">Lacks conserved residue(s) required for the propagation of feature annotation.</text>
</comment>
<dbReference type="Gene3D" id="3.40.50.150">
    <property type="entry name" value="Vaccinia Virus protein VP39"/>
    <property type="match status" value="1"/>
</dbReference>
<dbReference type="UniPathway" id="UPA00989"/>
<dbReference type="NCBIfam" id="TIGR00091">
    <property type="entry name" value="tRNA (guanosine(46)-N7)-methyltransferase TrmB"/>
    <property type="match status" value="1"/>
</dbReference>
<dbReference type="Pfam" id="PF02390">
    <property type="entry name" value="Methyltransf_4"/>
    <property type="match status" value="1"/>
</dbReference>
<keyword evidence="5 7" id="KW-0949">S-adenosyl-L-methionine</keyword>
<feature type="binding site" evidence="7">
    <location>
        <position position="118"/>
    </location>
    <ligand>
        <name>S-adenosyl-L-methionine</name>
        <dbReference type="ChEBI" id="CHEBI:59789"/>
    </ligand>
</feature>
<reference evidence="8 9" key="1">
    <citation type="submission" date="2017-08" db="EMBL/GenBank/DDBJ databases">
        <title>Draft genome sequence of filamentous cyanobacterium Calothrix elsteri CCALA 953.</title>
        <authorList>
            <person name="Gagunashvili A.N."/>
            <person name="Elster J."/>
            <person name="Andresson O.S."/>
        </authorList>
    </citation>
    <scope>NUCLEOTIDE SEQUENCE [LARGE SCALE GENOMIC DNA]</scope>
    <source>
        <strain evidence="8 9">CCALA 953</strain>
    </source>
</reference>
<proteinExistence type="inferred from homology"/>
<evidence type="ECO:0000256" key="3">
    <source>
        <dbReference type="ARBA" id="ARBA00022603"/>
    </source>
</evidence>
<comment type="caution">
    <text evidence="8">The sequence shown here is derived from an EMBL/GenBank/DDBJ whole genome shotgun (WGS) entry which is preliminary data.</text>
</comment>
<dbReference type="HAMAP" id="MF_01057">
    <property type="entry name" value="tRNA_methyltr_TrmB"/>
    <property type="match status" value="1"/>
</dbReference>
<dbReference type="InterPro" id="IPR055361">
    <property type="entry name" value="tRNA_methyltr_TrmB_bact"/>
</dbReference>
<dbReference type="Proteomes" id="UP000218238">
    <property type="component" value="Unassembled WGS sequence"/>
</dbReference>
<name>A0A2A2THN9_9CYAN</name>
<dbReference type="PANTHER" id="PTHR23417">
    <property type="entry name" value="3-DEOXY-D-MANNO-OCTULOSONIC-ACID TRANSFERASE/TRNA GUANINE-N 7 - -METHYLTRANSFERASE"/>
    <property type="match status" value="1"/>
</dbReference>
<keyword evidence="3 7" id="KW-0489">Methyltransferase</keyword>
<sequence length="212" mass="24464">MVRVRVRQHVNPLANKYQKPINPVDWEKIYTKLNQPLHLDIGCAKGKFTLQMAELEPSWNFLGLEIRETLVIDANRIRDEQGLTNLHYLYCNANNSLQPILSGIPAGLLQRVSIQFPDPWFKNRHAKRRVVQPELVAELAEYLVPGGIVFLQSDIKFVADEMRSRFFENPIFKIQGSSEWLAENPLEVPTEREIGTQNKGEPVYRVVFEKAL</sequence>
<dbReference type="InterPro" id="IPR029063">
    <property type="entry name" value="SAM-dependent_MTases_sf"/>
</dbReference>
<comment type="similarity">
    <text evidence="7">Belongs to the class I-like SAM-binding methyltransferase superfamily. TrmB family.</text>
</comment>
<evidence type="ECO:0000256" key="6">
    <source>
        <dbReference type="ARBA" id="ARBA00022694"/>
    </source>
</evidence>
<evidence type="ECO:0000256" key="4">
    <source>
        <dbReference type="ARBA" id="ARBA00022679"/>
    </source>
</evidence>
<evidence type="ECO:0000256" key="5">
    <source>
        <dbReference type="ARBA" id="ARBA00022691"/>
    </source>
</evidence>
<dbReference type="RefSeq" id="WP_095722468.1">
    <property type="nucleotide sequence ID" value="NZ_NTFS01000157.1"/>
</dbReference>
<gene>
    <name evidence="7" type="primary">trmB</name>
    <name evidence="8" type="ORF">CK510_14990</name>
</gene>
<feature type="binding site" evidence="7">
    <location>
        <position position="122"/>
    </location>
    <ligand>
        <name>substrate</name>
    </ligand>
</feature>